<dbReference type="AlphaFoldDB" id="A0A392P696"/>
<evidence type="ECO:0000313" key="2">
    <source>
        <dbReference type="Proteomes" id="UP000265520"/>
    </source>
</evidence>
<dbReference type="InterPro" id="IPR032675">
    <property type="entry name" value="LRR_dom_sf"/>
</dbReference>
<name>A0A392P696_9FABA</name>
<dbReference type="Proteomes" id="UP000265520">
    <property type="component" value="Unassembled WGS sequence"/>
</dbReference>
<organism evidence="1 2">
    <name type="scientific">Trifolium medium</name>
    <dbReference type="NCBI Taxonomy" id="97028"/>
    <lineage>
        <taxon>Eukaryota</taxon>
        <taxon>Viridiplantae</taxon>
        <taxon>Streptophyta</taxon>
        <taxon>Embryophyta</taxon>
        <taxon>Tracheophyta</taxon>
        <taxon>Spermatophyta</taxon>
        <taxon>Magnoliopsida</taxon>
        <taxon>eudicotyledons</taxon>
        <taxon>Gunneridae</taxon>
        <taxon>Pentapetalae</taxon>
        <taxon>rosids</taxon>
        <taxon>fabids</taxon>
        <taxon>Fabales</taxon>
        <taxon>Fabaceae</taxon>
        <taxon>Papilionoideae</taxon>
        <taxon>50 kb inversion clade</taxon>
        <taxon>NPAAA clade</taxon>
        <taxon>Hologalegina</taxon>
        <taxon>IRL clade</taxon>
        <taxon>Trifolieae</taxon>
        <taxon>Trifolium</taxon>
    </lineage>
</organism>
<dbReference type="SUPFAM" id="SSF52075">
    <property type="entry name" value="Outer arm dynein light chain 1"/>
    <property type="match status" value="1"/>
</dbReference>
<dbReference type="Gene3D" id="3.80.10.10">
    <property type="entry name" value="Ribonuclease Inhibitor"/>
    <property type="match status" value="1"/>
</dbReference>
<evidence type="ECO:0000313" key="1">
    <source>
        <dbReference type="EMBL" id="MCI07578.1"/>
    </source>
</evidence>
<proteinExistence type="predicted"/>
<keyword evidence="2" id="KW-1185">Reference proteome</keyword>
<reference evidence="1 2" key="1">
    <citation type="journal article" date="2018" name="Front. Plant Sci.">
        <title>Red Clover (Trifolium pratense) and Zigzag Clover (T. medium) - A Picture of Genomic Similarities and Differences.</title>
        <authorList>
            <person name="Dluhosova J."/>
            <person name="Istvanek J."/>
            <person name="Nedelnik J."/>
            <person name="Repkova J."/>
        </authorList>
    </citation>
    <scope>NUCLEOTIDE SEQUENCE [LARGE SCALE GENOMIC DNA]</scope>
    <source>
        <strain evidence="2">cv. 10/8</strain>
        <tissue evidence="1">Leaf</tissue>
    </source>
</reference>
<sequence>MHEECLKLLRVAEEKLVEGYRLFVEELVKGVGDEDVNEGVVGILRKVEEGEVLEKVDLSDMKLRVFPEVFGKMKGLVLLNLSHNQLKCCQITYRHV</sequence>
<comment type="caution">
    <text evidence="1">The sequence shown here is derived from an EMBL/GenBank/DDBJ whole genome shotgun (WGS) entry which is preliminary data.</text>
</comment>
<gene>
    <name evidence="1" type="ORF">A2U01_0028647</name>
</gene>
<accession>A0A392P696</accession>
<dbReference type="EMBL" id="LXQA010065898">
    <property type="protein sequence ID" value="MCI07578.1"/>
    <property type="molecule type" value="Genomic_DNA"/>
</dbReference>
<protein>
    <submittedName>
        <fullName evidence="1">Leucine-rich repeat-containing protein 40-like</fullName>
    </submittedName>
</protein>